<reference evidence="2" key="1">
    <citation type="submission" date="2017-04" db="EMBL/GenBank/DDBJ databases">
        <title>Complete Genome Sequences of Twelve Strains of a Stable Defined Moderately Diverse Mouse Microbiota 2 (sDMDMm2).</title>
        <authorList>
            <person name="Uchimura Y."/>
            <person name="Wyss M."/>
            <person name="Brugiroux S."/>
            <person name="Limenitakis J.P."/>
            <person name="Stecher B."/>
            <person name="McCoy K.D."/>
            <person name="Macpherson A.J."/>
        </authorList>
    </citation>
    <scope>NUCLEOTIDE SEQUENCE</scope>
    <source>
        <strain evidence="2">YL58</strain>
    </source>
</reference>
<dbReference type="Proteomes" id="UP000092574">
    <property type="component" value="Chromosome"/>
</dbReference>
<proteinExistence type="predicted"/>
<dbReference type="Pfam" id="PF07561">
    <property type="entry name" value="DUF1540"/>
    <property type="match status" value="2"/>
</dbReference>
<dbReference type="AlphaFoldDB" id="A0A1C7IB07"/>
<dbReference type="KEGG" id="byl:A4V09_14465"/>
<dbReference type="OrthoDB" id="9792226at2"/>
<dbReference type="EMBL" id="CP015405">
    <property type="protein sequence ID" value="ANU76856.1"/>
    <property type="molecule type" value="Genomic_DNA"/>
</dbReference>
<keyword evidence="3" id="KW-1185">Reference proteome</keyword>
<feature type="domain" description="DUF1540" evidence="1">
    <location>
        <begin position="65"/>
        <end position="103"/>
    </location>
</feature>
<name>A0A1C7IB07_9FIRM</name>
<evidence type="ECO:0000313" key="3">
    <source>
        <dbReference type="Proteomes" id="UP000092574"/>
    </source>
</evidence>
<dbReference type="RefSeq" id="WP_065543010.1">
    <property type="nucleotide sequence ID" value="NZ_CP015405.2"/>
</dbReference>
<dbReference type="InterPro" id="IPR011437">
    <property type="entry name" value="DUF1540"/>
</dbReference>
<organism evidence="2 3">
    <name type="scientific">Blautia pseudococcoides</name>
    <dbReference type="NCBI Taxonomy" id="1796616"/>
    <lineage>
        <taxon>Bacteria</taxon>
        <taxon>Bacillati</taxon>
        <taxon>Bacillota</taxon>
        <taxon>Clostridia</taxon>
        <taxon>Lachnospirales</taxon>
        <taxon>Lachnospiraceae</taxon>
        <taxon>Blautia</taxon>
    </lineage>
</organism>
<gene>
    <name evidence="2" type="ORF">A4V09_14465</name>
</gene>
<dbReference type="STRING" id="1796616.A4V09_14465"/>
<evidence type="ECO:0000313" key="2">
    <source>
        <dbReference type="EMBL" id="ANU76856.1"/>
    </source>
</evidence>
<protein>
    <recommendedName>
        <fullName evidence="1">DUF1540 domain-containing protein</fullName>
    </recommendedName>
</protein>
<feature type="domain" description="DUF1540" evidence="1">
    <location>
        <begin position="5"/>
        <end position="42"/>
    </location>
</feature>
<accession>A0A1C7IB07</accession>
<sequence>MPLLSCTARTCIYNKDEYCSKGDILVDGTDARVADETCCRSFQERGESASNKAAADSCGCRTIDVDCRACTCTFNKEEKCHADKITITGGSACDCEETKCGSFEKR</sequence>
<evidence type="ECO:0000259" key="1">
    <source>
        <dbReference type="Pfam" id="PF07561"/>
    </source>
</evidence>